<evidence type="ECO:0000313" key="3">
    <source>
        <dbReference type="Proteomes" id="UP000503011"/>
    </source>
</evidence>
<accession>A0A6F8YSD8</accession>
<dbReference type="RefSeq" id="WP_173160764.1">
    <property type="nucleotide sequence ID" value="NZ_AP022871.1"/>
</dbReference>
<feature type="compositionally biased region" description="Polar residues" evidence="1">
    <location>
        <begin position="126"/>
        <end position="138"/>
    </location>
</feature>
<evidence type="ECO:0000256" key="1">
    <source>
        <dbReference type="SAM" id="MobiDB-lite"/>
    </source>
</evidence>
<evidence type="ECO:0000313" key="2">
    <source>
        <dbReference type="EMBL" id="BCB89024.1"/>
    </source>
</evidence>
<feature type="region of interest" description="Disordered" evidence="1">
    <location>
        <begin position="73"/>
        <end position="138"/>
    </location>
</feature>
<dbReference type="KEGG" id="psuu:Psuf_063370"/>
<reference evidence="2 3" key="2">
    <citation type="submission" date="2020-03" db="EMBL/GenBank/DDBJ databases">
        <authorList>
            <person name="Ichikawa N."/>
            <person name="Kimura A."/>
            <person name="Kitahashi Y."/>
            <person name="Uohara A."/>
        </authorList>
    </citation>
    <scope>NUCLEOTIDE SEQUENCE [LARGE SCALE GENOMIC DNA]</scope>
    <source>
        <strain evidence="2 3">NBRC 105367</strain>
    </source>
</reference>
<dbReference type="Proteomes" id="UP000503011">
    <property type="component" value="Chromosome"/>
</dbReference>
<reference evidence="2 3" key="1">
    <citation type="submission" date="2020-03" db="EMBL/GenBank/DDBJ databases">
        <title>Whole genome shotgun sequence of Phytohabitans suffuscus NBRC 105367.</title>
        <authorList>
            <person name="Komaki H."/>
            <person name="Tamura T."/>
        </authorList>
    </citation>
    <scope>NUCLEOTIDE SEQUENCE [LARGE SCALE GENOMIC DNA]</scope>
    <source>
        <strain evidence="2 3">NBRC 105367</strain>
    </source>
</reference>
<feature type="compositionally biased region" description="Pro residues" evidence="1">
    <location>
        <begin position="97"/>
        <end position="116"/>
    </location>
</feature>
<dbReference type="AlphaFoldDB" id="A0A6F8YSD8"/>
<organism evidence="2 3">
    <name type="scientific">Phytohabitans suffuscus</name>
    <dbReference type="NCBI Taxonomy" id="624315"/>
    <lineage>
        <taxon>Bacteria</taxon>
        <taxon>Bacillati</taxon>
        <taxon>Actinomycetota</taxon>
        <taxon>Actinomycetes</taxon>
        <taxon>Micromonosporales</taxon>
        <taxon>Micromonosporaceae</taxon>
    </lineage>
</organism>
<proteinExistence type="predicted"/>
<gene>
    <name evidence="2" type="ORF">Psuf_063370</name>
</gene>
<keyword evidence="3" id="KW-1185">Reference proteome</keyword>
<dbReference type="EMBL" id="AP022871">
    <property type="protein sequence ID" value="BCB89024.1"/>
    <property type="molecule type" value="Genomic_DNA"/>
</dbReference>
<name>A0A6F8YSD8_9ACTN</name>
<protein>
    <submittedName>
        <fullName evidence="2">Uncharacterized protein</fullName>
    </submittedName>
</protein>
<sequence length="138" mass="13286">MGVAVDPSACTYSATALVTVSAATTVTYRVTWSDGSSGTASADFAAPGGGTLAVPTSVPHGAGPVWVQVDVLTPTPVTQRGGGELPASCSPSTPSAEPDPSPMASPSSPNPGPPADQSPAGGPDPTSGQPTQATSTTP</sequence>